<protein>
    <submittedName>
        <fullName evidence="2">Uncharacterized protein</fullName>
    </submittedName>
</protein>
<sequence length="117" mass="12442">MPLSQQAPLPRVIDERPRTIRLKTPRHSSVSAELGGAGDPVKIQIKVSRPLDMVLGMNTAPVLDLSSEEAWALWAVLGDGLGAMGDPPHWAAGPLPAYGPNGRELPPAPTALPREPF</sequence>
<name>A0A9X2GSF5_9ACTN</name>
<gene>
    <name evidence="2" type="ORF">HD597_010047</name>
</gene>
<reference evidence="2" key="1">
    <citation type="submission" date="2022-06" db="EMBL/GenBank/DDBJ databases">
        <title>Sequencing the genomes of 1000 actinobacteria strains.</title>
        <authorList>
            <person name="Klenk H.-P."/>
        </authorList>
    </citation>
    <scope>NUCLEOTIDE SEQUENCE</scope>
    <source>
        <strain evidence="2">DSM 46694</strain>
    </source>
</reference>
<evidence type="ECO:0000313" key="2">
    <source>
        <dbReference type="EMBL" id="MCP2363027.1"/>
    </source>
</evidence>
<comment type="caution">
    <text evidence="2">The sequence shown here is derived from an EMBL/GenBank/DDBJ whole genome shotgun (WGS) entry which is preliminary data.</text>
</comment>
<dbReference type="EMBL" id="JAMZEB010000002">
    <property type="protein sequence ID" value="MCP2363027.1"/>
    <property type="molecule type" value="Genomic_DNA"/>
</dbReference>
<evidence type="ECO:0000313" key="3">
    <source>
        <dbReference type="Proteomes" id="UP001139648"/>
    </source>
</evidence>
<evidence type="ECO:0000256" key="1">
    <source>
        <dbReference type="SAM" id="MobiDB-lite"/>
    </source>
</evidence>
<keyword evidence="3" id="KW-1185">Reference proteome</keyword>
<dbReference type="RefSeq" id="WP_253754302.1">
    <property type="nucleotide sequence ID" value="NZ_BAABKA010000023.1"/>
</dbReference>
<proteinExistence type="predicted"/>
<dbReference type="AlphaFoldDB" id="A0A9X2GSF5"/>
<organism evidence="2 3">
    <name type="scientific">Nonomuraea thailandensis</name>
    <dbReference type="NCBI Taxonomy" id="1188745"/>
    <lineage>
        <taxon>Bacteria</taxon>
        <taxon>Bacillati</taxon>
        <taxon>Actinomycetota</taxon>
        <taxon>Actinomycetes</taxon>
        <taxon>Streptosporangiales</taxon>
        <taxon>Streptosporangiaceae</taxon>
        <taxon>Nonomuraea</taxon>
    </lineage>
</organism>
<feature type="region of interest" description="Disordered" evidence="1">
    <location>
        <begin position="95"/>
        <end position="117"/>
    </location>
</feature>
<accession>A0A9X2GSF5</accession>
<dbReference type="Proteomes" id="UP001139648">
    <property type="component" value="Unassembled WGS sequence"/>
</dbReference>